<dbReference type="AlphaFoldDB" id="A0A0D6ZPF4"/>
<dbReference type="RefSeq" id="WP_000986592.1">
    <property type="nucleotide sequence ID" value="NZ_AP018808.1"/>
</dbReference>
<evidence type="ECO:0000313" key="5">
    <source>
        <dbReference type="EMBL" id="TJF60398.1"/>
    </source>
</evidence>
<feature type="coiled-coil region" evidence="1">
    <location>
        <begin position="100"/>
        <end position="127"/>
    </location>
</feature>
<gene>
    <name evidence="3" type="ORF">BG944_005475</name>
    <name evidence="5" type="ORF">C9194_23780</name>
    <name evidence="4" type="ORF">HKA49_004066</name>
</gene>
<feature type="domain" description="HTH cro/C1-type" evidence="2">
    <location>
        <begin position="12"/>
        <end position="66"/>
    </location>
</feature>
<dbReference type="PROSITE" id="PS50943">
    <property type="entry name" value="HTH_CROC1"/>
    <property type="match status" value="1"/>
</dbReference>
<evidence type="ECO:0000313" key="7">
    <source>
        <dbReference type="Proteomes" id="UP000521994"/>
    </source>
</evidence>
<dbReference type="Gene3D" id="1.10.260.40">
    <property type="entry name" value="lambda repressor-like DNA-binding domains"/>
    <property type="match status" value="1"/>
</dbReference>
<dbReference type="CDD" id="cd00093">
    <property type="entry name" value="HTH_XRE"/>
    <property type="match status" value="1"/>
</dbReference>
<dbReference type="EMBL" id="RROO01000069">
    <property type="protein sequence ID" value="TJF60398.1"/>
    <property type="molecule type" value="Genomic_DNA"/>
</dbReference>
<organism evidence="4 8">
    <name type="scientific">Escherichia coli</name>
    <dbReference type="NCBI Taxonomy" id="562"/>
    <lineage>
        <taxon>Bacteria</taxon>
        <taxon>Pseudomonadati</taxon>
        <taxon>Pseudomonadota</taxon>
        <taxon>Gammaproteobacteria</taxon>
        <taxon>Enterobacterales</taxon>
        <taxon>Enterobacteriaceae</taxon>
        <taxon>Escherichia</taxon>
    </lineage>
</organism>
<dbReference type="GO" id="GO:0003677">
    <property type="term" value="F:DNA binding"/>
    <property type="evidence" value="ECO:0007669"/>
    <property type="project" value="InterPro"/>
</dbReference>
<dbReference type="Pfam" id="PF01381">
    <property type="entry name" value="HTH_3"/>
    <property type="match status" value="1"/>
</dbReference>
<evidence type="ECO:0000259" key="2">
    <source>
        <dbReference type="PROSITE" id="PS50943"/>
    </source>
</evidence>
<keyword evidence="1" id="KW-0175">Coiled coil</keyword>
<accession>A0A0D6ZPF4</accession>
<dbReference type="EMBL" id="AASXRC010000085">
    <property type="protein sequence ID" value="EFI0216132.1"/>
    <property type="molecule type" value="Genomic_DNA"/>
</dbReference>
<reference evidence="5 6" key="2">
    <citation type="submission" date="2018-12" db="EMBL/GenBank/DDBJ databases">
        <title>Food and Water Safety Consortium.</title>
        <authorList>
            <person name="Tyson S."/>
            <person name="Peterson C.-L."/>
            <person name="Olson A."/>
            <person name="Tyler S."/>
            <person name="Cabral J."/>
            <person name="Lynch T."/>
            <person name="Knox N."/>
            <person name="Van Domselaar G."/>
            <person name="Graham M."/>
        </authorList>
    </citation>
    <scope>NUCLEOTIDE SEQUENCE [LARGE SCALE GENOMIC DNA]</scope>
    <source>
        <strain evidence="5 6">FWSEC0419</strain>
    </source>
</reference>
<evidence type="ECO:0000313" key="3">
    <source>
        <dbReference type="EMBL" id="EFI0216132.1"/>
    </source>
</evidence>
<evidence type="ECO:0000256" key="1">
    <source>
        <dbReference type="SAM" id="Coils"/>
    </source>
</evidence>
<reference evidence="3 7" key="3">
    <citation type="submission" date="2020-02" db="EMBL/GenBank/DDBJ databases">
        <authorList>
            <consortium name="PulseNet: The National Subtyping Network for Foodborne Disease Surveillance"/>
            <person name="Tarr C.L."/>
            <person name="Trees E."/>
            <person name="Katz L.S."/>
            <person name="Carleton-Romer H.A."/>
            <person name="Stroika S."/>
            <person name="Kucerova Z."/>
            <person name="Roache K.F."/>
            <person name="Sabol A.L."/>
            <person name="Besser J."/>
            <person name="Gerner-Smidt P."/>
        </authorList>
    </citation>
    <scope>NUCLEOTIDE SEQUENCE [LARGE SCALE GENOMIC DNA]</scope>
    <source>
        <strain evidence="3 7">2014C-3796</strain>
    </source>
</reference>
<evidence type="ECO:0000313" key="8">
    <source>
        <dbReference type="Proteomes" id="UP000842385"/>
    </source>
</evidence>
<name>A0A0D6ZPF4_ECOLX</name>
<protein>
    <submittedName>
        <fullName evidence="4">Helix-turn-helix domain-containing protein</fullName>
    </submittedName>
</protein>
<dbReference type="InterPro" id="IPR010982">
    <property type="entry name" value="Lambda_DNA-bd_dom_sf"/>
</dbReference>
<sequence>MMSALEVSMYRISKLLQETGWSQAELARRIGVTQQTVQQWVSGKATPKASSLDKLVEVSGHPLHWFLLPPEECEQIFTPDTMKIGPRQRELLQAFSAFPEEDQEKMLQEIKDKKKSMEETIARWLAAQKSRRA</sequence>
<comment type="caution">
    <text evidence="4">The sequence shown here is derived from an EMBL/GenBank/DDBJ whole genome shotgun (WGS) entry which is preliminary data.</text>
</comment>
<dbReference type="Proteomes" id="UP000521994">
    <property type="component" value="Unassembled WGS sequence"/>
</dbReference>
<dbReference type="Proteomes" id="UP000305093">
    <property type="component" value="Unassembled WGS sequence"/>
</dbReference>
<dbReference type="SMR" id="A0A0D6ZPF4"/>
<dbReference type="Proteomes" id="UP000842385">
    <property type="component" value="Unassembled WGS sequence"/>
</dbReference>
<dbReference type="InterPro" id="IPR001387">
    <property type="entry name" value="Cro/C1-type_HTH"/>
</dbReference>
<evidence type="ECO:0000313" key="4">
    <source>
        <dbReference type="EMBL" id="HAI8959820.1"/>
    </source>
</evidence>
<reference evidence="4" key="4">
    <citation type="submission" date="2020-04" db="EMBL/GenBank/DDBJ databases">
        <authorList>
            <consortium name="NCBI Pathogen Detection Project"/>
        </authorList>
    </citation>
    <scope>NUCLEOTIDE SEQUENCE</scope>
    <source>
        <strain evidence="4">TW14994</strain>
    </source>
</reference>
<dbReference type="SMART" id="SM00530">
    <property type="entry name" value="HTH_XRE"/>
    <property type="match status" value="1"/>
</dbReference>
<dbReference type="EMBL" id="DABFUC010000025">
    <property type="protein sequence ID" value="HAI8959820.1"/>
    <property type="molecule type" value="Genomic_DNA"/>
</dbReference>
<reference evidence="4 8" key="1">
    <citation type="journal article" date="2018" name="Genome Biol.">
        <title>SKESA: strategic k-mer extension for scrupulous assemblies.</title>
        <authorList>
            <person name="Souvorov A."/>
            <person name="Agarwala R."/>
            <person name="Lipman D.J."/>
        </authorList>
    </citation>
    <scope>NUCLEOTIDE SEQUENCE [LARGE SCALE GENOMIC DNA]</scope>
    <source>
        <strain evidence="4 8">TW14994</strain>
    </source>
</reference>
<evidence type="ECO:0000313" key="6">
    <source>
        <dbReference type="Proteomes" id="UP000305093"/>
    </source>
</evidence>
<proteinExistence type="predicted"/>
<dbReference type="SUPFAM" id="SSF47413">
    <property type="entry name" value="lambda repressor-like DNA-binding domains"/>
    <property type="match status" value="1"/>
</dbReference>